<dbReference type="GO" id="GO:0004190">
    <property type="term" value="F:aspartic-type endopeptidase activity"/>
    <property type="evidence" value="ECO:0007669"/>
    <property type="project" value="UniProtKB-KW"/>
</dbReference>
<keyword evidence="16" id="KW-0238">DNA-binding</keyword>
<dbReference type="InterPro" id="IPR021109">
    <property type="entry name" value="Peptidase_aspartic_dom_sf"/>
</dbReference>
<keyword evidence="13" id="KW-0229">DNA integration</keyword>
<feature type="domain" description="Integrase catalytic" evidence="23">
    <location>
        <begin position="1316"/>
        <end position="1475"/>
    </location>
</feature>
<dbReference type="Pfam" id="PF17917">
    <property type="entry name" value="RT_RNaseH"/>
    <property type="match status" value="1"/>
</dbReference>
<dbReference type="GO" id="GO:0003723">
    <property type="term" value="F:RNA binding"/>
    <property type="evidence" value="ECO:0007669"/>
    <property type="project" value="UniProtKB-KW"/>
</dbReference>
<dbReference type="Pfam" id="PF00078">
    <property type="entry name" value="RVT_1"/>
    <property type="match status" value="1"/>
</dbReference>
<dbReference type="GO" id="GO:0006508">
    <property type="term" value="P:proteolysis"/>
    <property type="evidence" value="ECO:0007669"/>
    <property type="project" value="UniProtKB-KW"/>
</dbReference>
<dbReference type="Gene3D" id="1.10.340.70">
    <property type="match status" value="1"/>
</dbReference>
<feature type="region of interest" description="Disordered" evidence="19">
    <location>
        <begin position="66"/>
        <end position="90"/>
    </location>
</feature>
<evidence type="ECO:0000313" key="25">
    <source>
        <dbReference type="Proteomes" id="UP000565441"/>
    </source>
</evidence>
<protein>
    <recommendedName>
        <fullName evidence="1">RNA-directed DNA polymerase</fullName>
        <ecNumber evidence="1">2.7.7.49</ecNumber>
    </recommendedName>
</protein>
<evidence type="ECO:0000256" key="5">
    <source>
        <dbReference type="ARBA" id="ARBA00022695"/>
    </source>
</evidence>
<evidence type="ECO:0000256" key="2">
    <source>
        <dbReference type="ARBA" id="ARBA00022664"/>
    </source>
</evidence>
<evidence type="ECO:0000256" key="7">
    <source>
        <dbReference type="ARBA" id="ARBA00022723"/>
    </source>
</evidence>
<evidence type="ECO:0000256" key="14">
    <source>
        <dbReference type="ARBA" id="ARBA00022918"/>
    </source>
</evidence>
<dbReference type="GO" id="GO:0003887">
    <property type="term" value="F:DNA-directed DNA polymerase activity"/>
    <property type="evidence" value="ECO:0007669"/>
    <property type="project" value="UniProtKB-KW"/>
</dbReference>
<keyword evidence="10" id="KW-0378">Hydrolase</keyword>
<dbReference type="CDD" id="cd00024">
    <property type="entry name" value="CD_CSD"/>
    <property type="match status" value="1"/>
</dbReference>
<dbReference type="InterPro" id="IPR041373">
    <property type="entry name" value="RT_RNaseH"/>
</dbReference>
<dbReference type="SUPFAM" id="SSF54160">
    <property type="entry name" value="Chromo domain-like"/>
    <property type="match status" value="1"/>
</dbReference>
<evidence type="ECO:0000256" key="16">
    <source>
        <dbReference type="ARBA" id="ARBA00023125"/>
    </source>
</evidence>
<name>A0A8H5LX68_9AGAR</name>
<evidence type="ECO:0000256" key="11">
    <source>
        <dbReference type="ARBA" id="ARBA00022842"/>
    </source>
</evidence>
<feature type="region of interest" description="Disordered" evidence="19">
    <location>
        <begin position="275"/>
        <end position="334"/>
    </location>
</feature>
<proteinExistence type="predicted"/>
<dbReference type="GO" id="GO:0005634">
    <property type="term" value="C:nucleus"/>
    <property type="evidence" value="ECO:0007669"/>
    <property type="project" value="UniProtKB-ARBA"/>
</dbReference>
<dbReference type="PROSITE" id="PS50994">
    <property type="entry name" value="INTEGRASE"/>
    <property type="match status" value="1"/>
</dbReference>
<feature type="compositionally biased region" description="Polar residues" evidence="19">
    <location>
        <begin position="66"/>
        <end position="87"/>
    </location>
</feature>
<dbReference type="InterPro" id="IPR036875">
    <property type="entry name" value="Znf_CCHC_sf"/>
</dbReference>
<evidence type="ECO:0000256" key="10">
    <source>
        <dbReference type="ARBA" id="ARBA00022801"/>
    </source>
</evidence>
<evidence type="ECO:0000313" key="24">
    <source>
        <dbReference type="EMBL" id="KAF5372651.1"/>
    </source>
</evidence>
<evidence type="ECO:0000259" key="22">
    <source>
        <dbReference type="PROSITE" id="PS50878"/>
    </source>
</evidence>
<gene>
    <name evidence="24" type="ORF">D9615_009824</name>
</gene>
<dbReference type="GO" id="GO:0006397">
    <property type="term" value="P:mRNA processing"/>
    <property type="evidence" value="ECO:0007669"/>
    <property type="project" value="UniProtKB-KW"/>
</dbReference>
<dbReference type="PANTHER" id="PTHR37984:SF5">
    <property type="entry name" value="PROTEIN NYNRIN-LIKE"/>
    <property type="match status" value="1"/>
</dbReference>
<keyword evidence="9" id="KW-0255">Endonuclease</keyword>
<dbReference type="SUPFAM" id="SSF57756">
    <property type="entry name" value="Retrovirus zinc finger-like domains"/>
    <property type="match status" value="1"/>
</dbReference>
<dbReference type="InterPro" id="IPR036397">
    <property type="entry name" value="RNaseH_sf"/>
</dbReference>
<dbReference type="PROSITE" id="PS50158">
    <property type="entry name" value="ZF_CCHC"/>
    <property type="match status" value="1"/>
</dbReference>
<feature type="region of interest" description="Disordered" evidence="19">
    <location>
        <begin position="1690"/>
        <end position="1717"/>
    </location>
</feature>
<evidence type="ECO:0000256" key="3">
    <source>
        <dbReference type="ARBA" id="ARBA00022670"/>
    </source>
</evidence>
<dbReference type="FunFam" id="3.30.420.10:FF:000032">
    <property type="entry name" value="Retrovirus-related Pol polyprotein from transposon 297-like Protein"/>
    <property type="match status" value="1"/>
</dbReference>
<evidence type="ECO:0000256" key="6">
    <source>
        <dbReference type="ARBA" id="ARBA00022722"/>
    </source>
</evidence>
<feature type="region of interest" description="Disordered" evidence="19">
    <location>
        <begin position="671"/>
        <end position="691"/>
    </location>
</feature>
<evidence type="ECO:0000256" key="17">
    <source>
        <dbReference type="ARBA" id="ARBA00023172"/>
    </source>
</evidence>
<dbReference type="SUPFAM" id="SSF50630">
    <property type="entry name" value="Acid proteases"/>
    <property type="match status" value="1"/>
</dbReference>
<keyword evidence="14" id="KW-0695">RNA-directed DNA polymerase</keyword>
<keyword evidence="4" id="KW-0808">Transferase</keyword>
<keyword evidence="18" id="KW-0863">Zinc-finger</keyword>
<sequence length="2403" mass="271342">MSSSAEIPPQTPVESIIIPETPPPGVGVQELWRIVHAVGKSVSEDTAQRKSDNSAILDAIRELKNQQNSNHTPASFTSSMPPLSSDVSAPLQVPTAPVQGAEGSGVPKVREPRMYDGTVAQLSSFLREINNALHLQRRSLPTDYDKVLYFSFYLKDGSPASWYASIEKTRPELFHDFRGFYQAFVEHFDDTDKHATALAKVRKLKQEPGSAANYASRYREIIADLNFDEDSKIDNFYPGLKESVKDAMVILPRPKTFDDYVKTIISIDNRIHRRQTELKEHRGKSSSSTTSTQPRHPPAPPHQAPHASSSSSSSDVVPMEVDSLRRGKVNPTERERRRANNLCFYCGQGAHSINDCPNMSERAKCDMRARQAKSASKADPKTHLITPEPVVHSSRLDNGKWTRVSSFHAPRYNFPPDTNISSPDHFFISVSLHFPNHKSVKTFALVDSGASASCISDVFAKRHSLPRRVKDIPVPIIAVDNRPIASGLVSSDVVTQLTVDKHSECIALGVVAVPFPVILGLDWLRRHNPRIDWSNPDLSLDCCNLTPTYPITVPAKGFGLKPPSSMSTSIQACTITTAGLGFGLASAPMSSTPTLTPPPRPKTPSAPPYLNFLAKWTGYGRSSTDNPLPTPKPNISVTTPQRFLKYAKHAPVSLFRFHPTGSPVYVAATSSDSSNEVDDQVPTAPPPNDQYQHVPSKYMSWADTVFSPTEVNHLPPHRPYDISIELDEGKTPPFGSIYRLNQEEQKYLSEYLDDYLKKGFIRRSTSSAASPILFIRRKTGDLRLCVDYRGLNAITKKNRYPLPHVDDLLDRTQGCKLFTVIDLKNAFNLVRIREGDEWKTAFRTPLGLYEYLVMPFGLTNAPATFQAFIQDTLRDYIGVFCVVYLDDILIFSRNQEEHDHQVKLVLDRLRQARLFANAKKCEFDKTEVEYLGFLIGADGIKMNPKKLATIAEWPTPRNRRDIQSFLGFTNFYRRFVDHYAKIALPLNKLTHKNIPFDFTDSARSSFEQLKRAFTSYPVLRHFDPSKPSTLATDASDFALSGILQQPDESNRLHPVAYYSRKLSPAEINYDIHDKELLAIVDSFRDMRPWLMGTSVPISVVCDHKNLEYFMSSRLLNRRQARWSMFLSEFDFCLDWAPGTQNVADSPSRRPDFLPQKGDDVLEAQRKTILTSSHTKRIFPSSETDSSTSSSISALTTLAIDNSELLKRFRTAFQEDSEWREALLHGSTEFTAQDDMVFHNGRVFVPKSLRAEILYTRHDCVLGGHPGRTLTVKNILRDYSWPGIYTYVRRYVSACDTCNRIKIPRHKPYGLLQPLDIPERPWKSISMDFIVKLPNSHSYDSILVVCDRLTRAAHFIPCTESMTASDLAWLFVDRIFRYHGLPDSIISDRGTLFVSNFWKELTSRLDIDARFSTAYHPRTDGLTERTNQTLEGYLRAYCSYQQDDWVDYLPLAEFVFNNSENSSTKHSPFYANYGFHPTFTPKLSEVSTVPAADDLALRLDQIHSELRAELQYSQDRQKRIFDTKVLPSPSYSPDQLVWLLRRNIRTTRPSLKLDHRRLGPFPVVRRIGLQTYQLRLPSYLSRLHPVFHTSLLEPYQDPSEFHPHSSPRPFQLADSTPSISNILDSRKIGHRYEYFVHWHSLPDSENSWIALSDIPTTANELIDRFHRRHPRAPRPHPITLQQHFSLITDNLPTSSTHDAQDVPSTELPLSTSESPVSHFDVTGVTPGAVSTSTAEHLSMNLTKFPGRRGLRGSVDAPMPNTVAWREILSQRGYIGRVPTLSEKSQEKSVEFLKRKLESRATKTKSTGDNREGGGLDIIFSKLLRTNNRCNSAQVRSVNTMIAQRTDNIEAIDHDICSIQFKINELMNSRRDLMDARLQEKKEIGRCKYILSPLRLLPPELLKEIFKYTVTVCRPSHRSGSPLALAHVCSAWRDAVFGCSDFWNELKLLVAPHTKASPGVFSERVASWYGHSNSSRPLRLSVWIEGTPKDHIVLADLWQSIIAFSPRLVKLSLDFMFKNYDALIPFLCLPPDSFPALESLRLLAYHTYPIPEADEPNDTTLLPPATVFAAAPCLRTLYLSIPSHLLADPTNLLPWEQLTHLEINDIITFSTFTHILFQRTLHLQTAIFACISSYPERFAPAPPPPMIPSTPQTFPHLKHLRLSVMFIDPFVGMPTMVDVVPLLRVPNLQTLEVSSEHGMFPAYALLPHLAGPGGTTEWRALSLREVVLCHVELEVAELVGFLERCTGVEKLGLFVPIVSPNEILRQMKEMGLFSCLREFQFVFSLQDAEGEDMRGVGKDFGALVAEWTKCGGGRRLRKAALYVLSPRDKSDKEVLRAMGEDVRAATLLVDAEHDAGAHGDDRVSARTARESGLNLKVEEMGSFSQVRTMFGLQKDNHYDEDNYLS</sequence>
<evidence type="ECO:0000256" key="4">
    <source>
        <dbReference type="ARBA" id="ARBA00022679"/>
    </source>
</evidence>
<dbReference type="Pfam" id="PF03732">
    <property type="entry name" value="Retrotrans_gag"/>
    <property type="match status" value="1"/>
</dbReference>
<dbReference type="PANTHER" id="PTHR37984">
    <property type="entry name" value="PROTEIN CBG26694"/>
    <property type="match status" value="1"/>
</dbReference>
<dbReference type="InterPro" id="IPR000953">
    <property type="entry name" value="Chromo/chromo_shadow_dom"/>
</dbReference>
<dbReference type="GO" id="GO:0004519">
    <property type="term" value="F:endonuclease activity"/>
    <property type="evidence" value="ECO:0007669"/>
    <property type="project" value="UniProtKB-KW"/>
</dbReference>
<dbReference type="InterPro" id="IPR001878">
    <property type="entry name" value="Znf_CCHC"/>
</dbReference>
<keyword evidence="18" id="KW-0862">Zinc</keyword>
<evidence type="ECO:0000259" key="20">
    <source>
        <dbReference type="PROSITE" id="PS50013"/>
    </source>
</evidence>
<evidence type="ECO:0000256" key="8">
    <source>
        <dbReference type="ARBA" id="ARBA00022750"/>
    </source>
</evidence>
<dbReference type="InterPro" id="IPR050951">
    <property type="entry name" value="Retrovirus_Pol_polyprotein"/>
</dbReference>
<dbReference type="Gene3D" id="3.10.10.10">
    <property type="entry name" value="HIV Type 1 Reverse Transcriptase, subunit A, domain 1"/>
    <property type="match status" value="1"/>
</dbReference>
<accession>A0A8H5LX68</accession>
<dbReference type="InterPro" id="IPR000477">
    <property type="entry name" value="RT_dom"/>
</dbReference>
<dbReference type="GO" id="GO:0015074">
    <property type="term" value="P:DNA integration"/>
    <property type="evidence" value="ECO:0007669"/>
    <property type="project" value="UniProtKB-KW"/>
</dbReference>
<reference evidence="24 25" key="1">
    <citation type="journal article" date="2020" name="ISME J.">
        <title>Uncovering the hidden diversity of litter-decomposition mechanisms in mushroom-forming fungi.</title>
        <authorList>
            <person name="Floudas D."/>
            <person name="Bentzer J."/>
            <person name="Ahren D."/>
            <person name="Johansson T."/>
            <person name="Persson P."/>
            <person name="Tunlid A."/>
        </authorList>
    </citation>
    <scope>NUCLEOTIDE SEQUENCE [LARGE SCALE GENOMIC DNA]</scope>
    <source>
        <strain evidence="24 25">CBS 661.87</strain>
    </source>
</reference>
<comment type="caution">
    <text evidence="24">The sequence shown here is derived from an EMBL/GenBank/DDBJ whole genome shotgun (WGS) entry which is preliminary data.</text>
</comment>
<keyword evidence="8" id="KW-0064">Aspartyl protease</keyword>
<keyword evidence="5" id="KW-0548">Nucleotidyltransferase</keyword>
<keyword evidence="2" id="KW-0507">mRNA processing</keyword>
<evidence type="ECO:0000256" key="15">
    <source>
        <dbReference type="ARBA" id="ARBA00022932"/>
    </source>
</evidence>
<dbReference type="GO" id="GO:0006338">
    <property type="term" value="P:chromatin remodeling"/>
    <property type="evidence" value="ECO:0007669"/>
    <property type="project" value="UniProtKB-ARBA"/>
</dbReference>
<dbReference type="GO" id="GO:0003677">
    <property type="term" value="F:DNA binding"/>
    <property type="evidence" value="ECO:0007669"/>
    <property type="project" value="UniProtKB-KW"/>
</dbReference>
<evidence type="ECO:0000256" key="13">
    <source>
        <dbReference type="ARBA" id="ARBA00022908"/>
    </source>
</evidence>
<dbReference type="FunFam" id="3.30.70.270:FF:000020">
    <property type="entry name" value="Transposon Tf2-6 polyprotein-like Protein"/>
    <property type="match status" value="1"/>
</dbReference>
<keyword evidence="15" id="KW-0239">DNA-directed DNA polymerase</keyword>
<keyword evidence="25" id="KW-1185">Reference proteome</keyword>
<keyword evidence="11" id="KW-0460">Magnesium</keyword>
<feature type="domain" description="Reverse transcriptase" evidence="22">
    <location>
        <begin position="756"/>
        <end position="935"/>
    </location>
</feature>
<dbReference type="InterPro" id="IPR005162">
    <property type="entry name" value="Retrotrans_gag_dom"/>
</dbReference>
<evidence type="ECO:0000256" key="1">
    <source>
        <dbReference type="ARBA" id="ARBA00012493"/>
    </source>
</evidence>
<feature type="compositionally biased region" description="Polar residues" evidence="19">
    <location>
        <begin position="285"/>
        <end position="294"/>
    </location>
</feature>
<dbReference type="InterPro" id="IPR056924">
    <property type="entry name" value="SH3_Tf2-1"/>
</dbReference>
<dbReference type="InterPro" id="IPR012337">
    <property type="entry name" value="RNaseH-like_sf"/>
</dbReference>
<dbReference type="CDD" id="cd00303">
    <property type="entry name" value="retropepsin_like"/>
    <property type="match status" value="1"/>
</dbReference>
<dbReference type="Pfam" id="PF08284">
    <property type="entry name" value="RVP_2"/>
    <property type="match status" value="1"/>
</dbReference>
<dbReference type="Pfam" id="PF00665">
    <property type="entry name" value="rve"/>
    <property type="match status" value="1"/>
</dbReference>
<dbReference type="InterPro" id="IPR023780">
    <property type="entry name" value="Chromo_domain"/>
</dbReference>
<dbReference type="Proteomes" id="UP000565441">
    <property type="component" value="Unassembled WGS sequence"/>
</dbReference>
<dbReference type="SUPFAM" id="SSF56672">
    <property type="entry name" value="DNA/RNA polymerases"/>
    <property type="match status" value="1"/>
</dbReference>
<evidence type="ECO:0000259" key="21">
    <source>
        <dbReference type="PROSITE" id="PS50158"/>
    </source>
</evidence>
<feature type="domain" description="CCHC-type" evidence="21">
    <location>
        <begin position="343"/>
        <end position="358"/>
    </location>
</feature>
<dbReference type="PROSITE" id="PS50878">
    <property type="entry name" value="RT_POL"/>
    <property type="match status" value="1"/>
</dbReference>
<dbReference type="SUPFAM" id="SSF53098">
    <property type="entry name" value="Ribonuclease H-like"/>
    <property type="match status" value="1"/>
</dbReference>
<dbReference type="InterPro" id="IPR001584">
    <property type="entry name" value="Integrase_cat-core"/>
</dbReference>
<evidence type="ECO:0000256" key="12">
    <source>
        <dbReference type="ARBA" id="ARBA00022884"/>
    </source>
</evidence>
<dbReference type="EMBL" id="JAACJP010000042">
    <property type="protein sequence ID" value="KAF5372651.1"/>
    <property type="molecule type" value="Genomic_DNA"/>
</dbReference>
<dbReference type="Pfam" id="PF17921">
    <property type="entry name" value="Integrase_H2C2"/>
    <property type="match status" value="1"/>
</dbReference>
<dbReference type="InterPro" id="IPR016197">
    <property type="entry name" value="Chromo-like_dom_sf"/>
</dbReference>
<dbReference type="CDD" id="cd01647">
    <property type="entry name" value="RT_LTR"/>
    <property type="match status" value="1"/>
</dbReference>
<feature type="region of interest" description="Disordered" evidence="19">
    <location>
        <begin position="1"/>
        <end position="21"/>
    </location>
</feature>
<keyword evidence="12" id="KW-0694">RNA-binding</keyword>
<dbReference type="GO" id="GO:0006310">
    <property type="term" value="P:DNA recombination"/>
    <property type="evidence" value="ECO:0007669"/>
    <property type="project" value="UniProtKB-KW"/>
</dbReference>
<dbReference type="InterPro" id="IPR041588">
    <property type="entry name" value="Integrase_H2C2"/>
</dbReference>
<keyword evidence="6" id="KW-0540">Nuclease</keyword>
<dbReference type="EC" id="2.7.7.49" evidence="1"/>
<evidence type="ECO:0000256" key="9">
    <source>
        <dbReference type="ARBA" id="ARBA00022759"/>
    </source>
</evidence>
<evidence type="ECO:0000259" key="23">
    <source>
        <dbReference type="PROSITE" id="PS50994"/>
    </source>
</evidence>
<dbReference type="InterPro" id="IPR043502">
    <property type="entry name" value="DNA/RNA_pol_sf"/>
</dbReference>
<dbReference type="SMART" id="SM00298">
    <property type="entry name" value="CHROMO"/>
    <property type="match status" value="1"/>
</dbReference>
<dbReference type="InterPro" id="IPR043128">
    <property type="entry name" value="Rev_trsase/Diguanyl_cyclase"/>
</dbReference>
<dbReference type="Gene3D" id="3.30.420.10">
    <property type="entry name" value="Ribonuclease H-like superfamily/Ribonuclease H"/>
    <property type="match status" value="1"/>
</dbReference>
<dbReference type="Gene3D" id="2.40.70.10">
    <property type="entry name" value="Acid Proteases"/>
    <property type="match status" value="1"/>
</dbReference>
<dbReference type="GO" id="GO:0008270">
    <property type="term" value="F:zinc ion binding"/>
    <property type="evidence" value="ECO:0007669"/>
    <property type="project" value="UniProtKB-KW"/>
</dbReference>
<dbReference type="CDD" id="cd09274">
    <property type="entry name" value="RNase_HI_RT_Ty3"/>
    <property type="match status" value="1"/>
</dbReference>
<feature type="compositionally biased region" description="Low complexity" evidence="19">
    <location>
        <begin position="304"/>
        <end position="314"/>
    </location>
</feature>
<keyword evidence="3" id="KW-0645">Protease</keyword>
<evidence type="ECO:0000256" key="19">
    <source>
        <dbReference type="SAM" id="MobiDB-lite"/>
    </source>
</evidence>
<dbReference type="Pfam" id="PF00385">
    <property type="entry name" value="Chromo"/>
    <property type="match status" value="1"/>
</dbReference>
<keyword evidence="7" id="KW-0479">Metal-binding</keyword>
<dbReference type="Pfam" id="PF24626">
    <property type="entry name" value="SH3_Tf2-1"/>
    <property type="match status" value="1"/>
</dbReference>
<keyword evidence="17" id="KW-0233">DNA recombination</keyword>
<dbReference type="PROSITE" id="PS50013">
    <property type="entry name" value="CHROMO_2"/>
    <property type="match status" value="1"/>
</dbReference>
<dbReference type="OrthoDB" id="3341476at2759"/>
<dbReference type="Gene3D" id="2.40.50.40">
    <property type="match status" value="1"/>
</dbReference>
<evidence type="ECO:0000256" key="18">
    <source>
        <dbReference type="PROSITE-ProRule" id="PRU00047"/>
    </source>
</evidence>
<organism evidence="24 25">
    <name type="scientific">Tricholomella constricta</name>
    <dbReference type="NCBI Taxonomy" id="117010"/>
    <lineage>
        <taxon>Eukaryota</taxon>
        <taxon>Fungi</taxon>
        <taxon>Dikarya</taxon>
        <taxon>Basidiomycota</taxon>
        <taxon>Agaricomycotina</taxon>
        <taxon>Agaricomycetes</taxon>
        <taxon>Agaricomycetidae</taxon>
        <taxon>Agaricales</taxon>
        <taxon>Tricholomatineae</taxon>
        <taxon>Lyophyllaceae</taxon>
        <taxon>Tricholomella</taxon>
    </lineage>
</organism>
<feature type="domain" description="Chromo" evidence="20">
    <location>
        <begin position="1616"/>
        <end position="1676"/>
    </location>
</feature>
<dbReference type="Gene3D" id="3.30.70.270">
    <property type="match status" value="2"/>
</dbReference>
<dbReference type="GO" id="GO:0003964">
    <property type="term" value="F:RNA-directed DNA polymerase activity"/>
    <property type="evidence" value="ECO:0007669"/>
    <property type="project" value="UniProtKB-KW"/>
</dbReference>